<comment type="catalytic activity">
    <reaction evidence="14">
        <text>ATP + H2O = ADP + phosphate + H(+)</text>
        <dbReference type="Rhea" id="RHEA:13065"/>
        <dbReference type="ChEBI" id="CHEBI:15377"/>
        <dbReference type="ChEBI" id="CHEBI:15378"/>
        <dbReference type="ChEBI" id="CHEBI:30616"/>
        <dbReference type="ChEBI" id="CHEBI:43474"/>
        <dbReference type="ChEBI" id="CHEBI:456216"/>
        <dbReference type="EC" id="5.6.2.4"/>
    </reaction>
</comment>
<dbReference type="InterPro" id="IPR038726">
    <property type="entry name" value="PDDEXK_AddAB-type"/>
</dbReference>
<dbReference type="GO" id="GO:0000725">
    <property type="term" value="P:recombinational repair"/>
    <property type="evidence" value="ECO:0007669"/>
    <property type="project" value="TreeGrafter"/>
</dbReference>
<dbReference type="InterPro" id="IPR000212">
    <property type="entry name" value="DNA_helicase_UvrD/REP"/>
</dbReference>
<dbReference type="PANTHER" id="PTHR11070">
    <property type="entry name" value="UVRD / RECB / PCRA DNA HELICASE FAMILY MEMBER"/>
    <property type="match status" value="1"/>
</dbReference>
<keyword evidence="4" id="KW-0227">DNA damage</keyword>
<dbReference type="Gene3D" id="1.10.486.10">
    <property type="entry name" value="PCRA, domain 4"/>
    <property type="match status" value="1"/>
</dbReference>
<feature type="domain" description="UvrD-like helicase C-terminal" evidence="17">
    <location>
        <begin position="371"/>
        <end position="681"/>
    </location>
</feature>
<dbReference type="PROSITE" id="PS51217">
    <property type="entry name" value="UVRD_HELICASE_CTER"/>
    <property type="match status" value="1"/>
</dbReference>
<evidence type="ECO:0000256" key="1">
    <source>
        <dbReference type="ARBA" id="ARBA00009922"/>
    </source>
</evidence>
<evidence type="ECO:0000256" key="12">
    <source>
        <dbReference type="ARBA" id="ARBA00034617"/>
    </source>
</evidence>
<dbReference type="SUPFAM" id="SSF52540">
    <property type="entry name" value="P-loop containing nucleoside triphosphate hydrolases"/>
    <property type="match status" value="1"/>
</dbReference>
<keyword evidence="11" id="KW-0413">Isomerase</keyword>
<comment type="catalytic activity">
    <reaction evidence="12">
        <text>Couples ATP hydrolysis with the unwinding of duplex DNA by translocating in the 3'-5' direction.</text>
        <dbReference type="EC" id="5.6.2.4"/>
    </reaction>
</comment>
<organism evidence="18 19">
    <name type="scientific">Saccharopolyspora shandongensis</name>
    <dbReference type="NCBI Taxonomy" id="418495"/>
    <lineage>
        <taxon>Bacteria</taxon>
        <taxon>Bacillati</taxon>
        <taxon>Actinomycetota</taxon>
        <taxon>Actinomycetes</taxon>
        <taxon>Pseudonocardiales</taxon>
        <taxon>Pseudonocardiaceae</taxon>
        <taxon>Saccharopolyspora</taxon>
    </lineage>
</organism>
<dbReference type="Gene3D" id="1.10.10.160">
    <property type="match status" value="1"/>
</dbReference>
<dbReference type="InterPro" id="IPR011335">
    <property type="entry name" value="Restrct_endonuc-II-like"/>
</dbReference>
<dbReference type="GO" id="GO:0005829">
    <property type="term" value="C:cytosol"/>
    <property type="evidence" value="ECO:0007669"/>
    <property type="project" value="TreeGrafter"/>
</dbReference>
<evidence type="ECO:0000256" key="10">
    <source>
        <dbReference type="ARBA" id="ARBA00023204"/>
    </source>
</evidence>
<keyword evidence="8 15" id="KW-0067">ATP-binding</keyword>
<dbReference type="PROSITE" id="PS51198">
    <property type="entry name" value="UVRD_HELICASE_ATP_BIND"/>
    <property type="match status" value="1"/>
</dbReference>
<evidence type="ECO:0000256" key="6">
    <source>
        <dbReference type="ARBA" id="ARBA00022806"/>
    </source>
</evidence>
<evidence type="ECO:0000256" key="7">
    <source>
        <dbReference type="ARBA" id="ARBA00022839"/>
    </source>
</evidence>
<dbReference type="InterPro" id="IPR011604">
    <property type="entry name" value="PDDEXK-like_dom_sf"/>
</dbReference>
<dbReference type="STRING" id="418495.SAMN05216215_1004277"/>
<evidence type="ECO:0000256" key="5">
    <source>
        <dbReference type="ARBA" id="ARBA00022801"/>
    </source>
</evidence>
<dbReference type="RefSeq" id="WP_093262293.1">
    <property type="nucleotide sequence ID" value="NZ_FNOK01000004.1"/>
</dbReference>
<feature type="binding site" evidence="15">
    <location>
        <begin position="48"/>
        <end position="55"/>
    </location>
    <ligand>
        <name>ATP</name>
        <dbReference type="ChEBI" id="CHEBI:30616"/>
    </ligand>
</feature>
<dbReference type="GO" id="GO:0004527">
    <property type="term" value="F:exonuclease activity"/>
    <property type="evidence" value="ECO:0007669"/>
    <property type="project" value="UniProtKB-KW"/>
</dbReference>
<keyword evidence="7" id="KW-0269">Exonuclease</keyword>
<dbReference type="CDD" id="cd17932">
    <property type="entry name" value="DEXQc_UvrD"/>
    <property type="match status" value="1"/>
</dbReference>
<keyword evidence="19" id="KW-1185">Reference proteome</keyword>
<dbReference type="OrthoDB" id="4812256at2"/>
<dbReference type="InterPro" id="IPR014017">
    <property type="entry name" value="DNA_helicase_UvrD-like_C"/>
</dbReference>
<dbReference type="InterPro" id="IPR014016">
    <property type="entry name" value="UvrD-like_ATP-bd"/>
</dbReference>
<dbReference type="Gene3D" id="3.90.320.10">
    <property type="match status" value="1"/>
</dbReference>
<protein>
    <recommendedName>
        <fullName evidence="13">DNA 3'-5' helicase</fullName>
        <ecNumber evidence="13">5.6.2.4</ecNumber>
    </recommendedName>
</protein>
<dbReference type="PANTHER" id="PTHR11070:SF55">
    <property type="entry name" value="DNA 3'-5' HELICASE"/>
    <property type="match status" value="1"/>
</dbReference>
<gene>
    <name evidence="18" type="ORF">SAMN05216215_1004277</name>
</gene>
<evidence type="ECO:0000313" key="18">
    <source>
        <dbReference type="EMBL" id="SDW66153.1"/>
    </source>
</evidence>
<dbReference type="SUPFAM" id="SSF52980">
    <property type="entry name" value="Restriction endonuclease-like"/>
    <property type="match status" value="1"/>
</dbReference>
<dbReference type="InterPro" id="IPR013986">
    <property type="entry name" value="DExx_box_DNA_helicase_dom_sf"/>
</dbReference>
<dbReference type="Proteomes" id="UP000199529">
    <property type="component" value="Unassembled WGS sequence"/>
</dbReference>
<keyword evidence="5 15" id="KW-0378">Hydrolase</keyword>
<evidence type="ECO:0000256" key="11">
    <source>
        <dbReference type="ARBA" id="ARBA00023235"/>
    </source>
</evidence>
<dbReference type="Pfam" id="PF13361">
    <property type="entry name" value="UvrD_C"/>
    <property type="match status" value="2"/>
</dbReference>
<keyword evidence="6 15" id="KW-0347">Helicase</keyword>
<evidence type="ECO:0000256" key="3">
    <source>
        <dbReference type="ARBA" id="ARBA00022741"/>
    </source>
</evidence>
<keyword evidence="2" id="KW-0540">Nuclease</keyword>
<comment type="similarity">
    <text evidence="1">Belongs to the helicase family. UvrD subfamily.</text>
</comment>
<dbReference type="GO" id="GO:0003677">
    <property type="term" value="F:DNA binding"/>
    <property type="evidence" value="ECO:0007669"/>
    <property type="project" value="UniProtKB-KW"/>
</dbReference>
<dbReference type="EC" id="5.6.2.4" evidence="13"/>
<dbReference type="EMBL" id="FNOK01000004">
    <property type="protein sequence ID" value="SDW66153.1"/>
    <property type="molecule type" value="Genomic_DNA"/>
</dbReference>
<evidence type="ECO:0000256" key="9">
    <source>
        <dbReference type="ARBA" id="ARBA00023125"/>
    </source>
</evidence>
<proteinExistence type="inferred from homology"/>
<evidence type="ECO:0000256" key="15">
    <source>
        <dbReference type="PROSITE-ProRule" id="PRU00560"/>
    </source>
</evidence>
<keyword evidence="3 15" id="KW-0547">Nucleotide-binding</keyword>
<sequence>MNGRPSENPPGPAAISPHRIAQALGLHPPTPEQAAVIAAPAEPALVVAGAGAGKTETMAARVVWLVANRLVTPERILGLTFTRKAARQLADRVRARLRRLAGSGLLDEVDPSRQLLSAVLTEEPTVLTYHAYAGRLVGEHGLRVPVEPGARLLTETASWQLAHSVVATWTEDIDTDKVPSTVTGYLLSLAGELAEHLVRPDDLRAHAEKLCHAVENAPRAKGQRANLPQDLVKVVAAQRLRVALLPLVEEYAQRKRREGAMDFADQMSLAALLAAEHPEVVDGERARYGAVLLDEYQDTGHAQRVLLRSLFGRDRPLPVTAVGDPAQAIYGWRGASAANLPRFTTDFPRIDDGRKARAHRYGLLTSFRNPAEVLHVANAVSEPLRKTGLEVDELRARDGAEPGDIRLVLSEHVRSERDWVADQVTAQWHAALDETGRPPTAAVLVRRRADMTDIAAALRERGLPVEVVGLGGLLDEPEVRDLVSALRSLVDPLAGTAAMRLLTGSRWRLGAADIAALWDRARELGTQAFGAPESSDPSAMVTAALPGENAEQAGLVDALDDPGDAGRYSGDGYRRIRRLGGELAALRRRLDQPLPELVADVERTLLLDIESMARPVGAGRIHLDAFADAVTDFATASPSATLHALLDYLEAAERAEDGLEPGEVEVAEDRVQVLTVHAAKGLEWQVVAVPHLVNDVFPGKRKSSSWLRSATELPAELRGDAQDLPRLDVERLFGLDRKEVTEALGIHDEEFEERRLAEERRLLYVAVTRSERTLLLSGHWWGENGDRPKGPSDFLRQLAEVLREAGAGVVDLWTPEPDEGATNPLADAVRSAEWPVDPLGPRRAAVAEGAELVRAAMSTVDDAEPEDDEDGWARDVDVLLAERAAAAQRREQVRLPDHLSVSQLVELAKDSDTLARRLRRPLPFPPNPMTRRGTAFHAWLEHRFTSTALLDFDELPGAADESAPVHEELADLQQAFLAGSWADRTPHRVEVPFETQAEGVVLRGRMDAVFADADGGWTVLDWKTGAVPGGDQIPALSVQLAAYRLAWAELSGTPLAKVRAAFHYVRDDYTLRPADLLDADGIRNLITSVPSAQ</sequence>
<dbReference type="AlphaFoldDB" id="A0A1H2VCW0"/>
<dbReference type="InterPro" id="IPR027417">
    <property type="entry name" value="P-loop_NTPase"/>
</dbReference>
<dbReference type="GO" id="GO:0043138">
    <property type="term" value="F:3'-5' DNA helicase activity"/>
    <property type="evidence" value="ECO:0007669"/>
    <property type="project" value="UniProtKB-EC"/>
</dbReference>
<evidence type="ECO:0000313" key="19">
    <source>
        <dbReference type="Proteomes" id="UP000199529"/>
    </source>
</evidence>
<evidence type="ECO:0000256" key="2">
    <source>
        <dbReference type="ARBA" id="ARBA00022722"/>
    </source>
</evidence>
<evidence type="ECO:0000259" key="17">
    <source>
        <dbReference type="PROSITE" id="PS51217"/>
    </source>
</evidence>
<evidence type="ECO:0000256" key="8">
    <source>
        <dbReference type="ARBA" id="ARBA00022840"/>
    </source>
</evidence>
<dbReference type="Pfam" id="PF12705">
    <property type="entry name" value="PDDEXK_1"/>
    <property type="match status" value="1"/>
</dbReference>
<name>A0A1H2VCW0_9PSEU</name>
<evidence type="ECO:0000259" key="16">
    <source>
        <dbReference type="PROSITE" id="PS51198"/>
    </source>
</evidence>
<reference evidence="19" key="1">
    <citation type="submission" date="2016-10" db="EMBL/GenBank/DDBJ databases">
        <authorList>
            <person name="Varghese N."/>
            <person name="Submissions S."/>
        </authorList>
    </citation>
    <scope>NUCLEOTIDE SEQUENCE [LARGE SCALE GENOMIC DNA]</scope>
    <source>
        <strain evidence="19">CGMCC 4.3530</strain>
    </source>
</reference>
<dbReference type="Gene3D" id="3.40.50.300">
    <property type="entry name" value="P-loop containing nucleotide triphosphate hydrolases"/>
    <property type="match status" value="3"/>
</dbReference>
<accession>A0A1H2VCW0</accession>
<feature type="domain" description="UvrD-like helicase ATP-binding" evidence="16">
    <location>
        <begin position="27"/>
        <end position="370"/>
    </location>
</feature>
<keyword evidence="10" id="KW-0234">DNA repair</keyword>
<dbReference type="GO" id="GO:0005524">
    <property type="term" value="F:ATP binding"/>
    <property type="evidence" value="ECO:0007669"/>
    <property type="project" value="UniProtKB-UniRule"/>
</dbReference>
<evidence type="ECO:0000256" key="14">
    <source>
        <dbReference type="ARBA" id="ARBA00048988"/>
    </source>
</evidence>
<dbReference type="Pfam" id="PF00580">
    <property type="entry name" value="UvrD-helicase"/>
    <property type="match status" value="1"/>
</dbReference>
<evidence type="ECO:0000256" key="13">
    <source>
        <dbReference type="ARBA" id="ARBA00034808"/>
    </source>
</evidence>
<evidence type="ECO:0000256" key="4">
    <source>
        <dbReference type="ARBA" id="ARBA00022763"/>
    </source>
</evidence>
<dbReference type="GO" id="GO:0033202">
    <property type="term" value="C:DNA helicase complex"/>
    <property type="evidence" value="ECO:0007669"/>
    <property type="project" value="TreeGrafter"/>
</dbReference>
<keyword evidence="9" id="KW-0238">DNA-binding</keyword>